<gene>
    <name evidence="1" type="ORF">HNQ80_001161</name>
</gene>
<accession>A0A841KVY1</accession>
<dbReference type="AlphaFoldDB" id="A0A841KVY1"/>
<dbReference type="EMBL" id="JACHEN010000005">
    <property type="protein sequence ID" value="MBB6215072.1"/>
    <property type="molecule type" value="Genomic_DNA"/>
</dbReference>
<organism evidence="1 2">
    <name type="scientific">Anaerosolibacter carboniphilus</name>
    <dbReference type="NCBI Taxonomy" id="1417629"/>
    <lineage>
        <taxon>Bacteria</taxon>
        <taxon>Bacillati</taxon>
        <taxon>Bacillota</taxon>
        <taxon>Clostridia</taxon>
        <taxon>Peptostreptococcales</taxon>
        <taxon>Thermotaleaceae</taxon>
        <taxon>Anaerosolibacter</taxon>
    </lineage>
</organism>
<evidence type="ECO:0000313" key="1">
    <source>
        <dbReference type="EMBL" id="MBB6215072.1"/>
    </source>
</evidence>
<comment type="caution">
    <text evidence="1">The sequence shown here is derived from an EMBL/GenBank/DDBJ whole genome shotgun (WGS) entry which is preliminary data.</text>
</comment>
<reference evidence="1 2" key="1">
    <citation type="submission" date="2020-08" db="EMBL/GenBank/DDBJ databases">
        <title>Genomic Encyclopedia of Type Strains, Phase IV (KMG-IV): sequencing the most valuable type-strain genomes for metagenomic binning, comparative biology and taxonomic classification.</title>
        <authorList>
            <person name="Goeker M."/>
        </authorList>
    </citation>
    <scope>NUCLEOTIDE SEQUENCE [LARGE SCALE GENOMIC DNA]</scope>
    <source>
        <strain evidence="1 2">DSM 103526</strain>
    </source>
</reference>
<protein>
    <submittedName>
        <fullName evidence="1">Uncharacterized protein</fullName>
    </submittedName>
</protein>
<name>A0A841KVY1_9FIRM</name>
<dbReference type="Proteomes" id="UP000579281">
    <property type="component" value="Unassembled WGS sequence"/>
</dbReference>
<sequence length="96" mass="11399">MENIRTNTRIDLLKRALMKSKLLNISLILQHKYGIPNVPCITTNFHWYQIILEEDYWQYNHLSKKTPFQFKDSELIKINPESAALKLAKHLKKMTS</sequence>
<proteinExistence type="predicted"/>
<keyword evidence="2" id="KW-1185">Reference proteome</keyword>
<dbReference type="RefSeq" id="WP_184309034.1">
    <property type="nucleotide sequence ID" value="NZ_JACHEN010000005.1"/>
</dbReference>
<evidence type="ECO:0000313" key="2">
    <source>
        <dbReference type="Proteomes" id="UP000579281"/>
    </source>
</evidence>